<evidence type="ECO:0000256" key="7">
    <source>
        <dbReference type="PIRSR" id="PIRSR000193-1"/>
    </source>
</evidence>
<dbReference type="RefSeq" id="WP_166277706.1">
    <property type="nucleotide sequence ID" value="NZ_JTHE03000109.1"/>
</dbReference>
<dbReference type="PANTHER" id="PTHR11645">
    <property type="entry name" value="PYRROLINE-5-CARBOXYLATE REDUCTASE"/>
    <property type="match status" value="1"/>
</dbReference>
<reference evidence="11 12" key="1">
    <citation type="journal article" date="2015" name="Genome Announc.">
        <title>Draft Genome Sequence of Filamentous Marine Cyanobacterium Lyngbya confervoides Strain BDU141951.</title>
        <authorList>
            <person name="Chandrababunaidu M.M."/>
            <person name="Sen D."/>
            <person name="Tripathy S."/>
        </authorList>
    </citation>
    <scope>NUCLEOTIDE SEQUENCE [LARGE SCALE GENOMIC DNA]</scope>
    <source>
        <strain evidence="11 12">BDU141951</strain>
    </source>
</reference>
<dbReference type="EMBL" id="JTHE03000109">
    <property type="protein sequence ID" value="MCM1985040.1"/>
    <property type="molecule type" value="Genomic_DNA"/>
</dbReference>
<gene>
    <name evidence="5 11" type="primary">proC</name>
    <name evidence="11" type="ORF">QQ91_0019650</name>
</gene>
<dbReference type="Pfam" id="PF14748">
    <property type="entry name" value="P5CR_dimer"/>
    <property type="match status" value="1"/>
</dbReference>
<comment type="catalytic activity">
    <reaction evidence="5 8">
        <text>L-proline + NADP(+) = (S)-1-pyrroline-5-carboxylate + NADPH + 2 H(+)</text>
        <dbReference type="Rhea" id="RHEA:14109"/>
        <dbReference type="ChEBI" id="CHEBI:15378"/>
        <dbReference type="ChEBI" id="CHEBI:17388"/>
        <dbReference type="ChEBI" id="CHEBI:57783"/>
        <dbReference type="ChEBI" id="CHEBI:58349"/>
        <dbReference type="ChEBI" id="CHEBI:60039"/>
        <dbReference type="EC" id="1.5.1.2"/>
    </reaction>
</comment>
<dbReference type="SUPFAM" id="SSF51735">
    <property type="entry name" value="NAD(P)-binding Rossmann-fold domains"/>
    <property type="match status" value="1"/>
</dbReference>
<evidence type="ECO:0000256" key="3">
    <source>
        <dbReference type="ARBA" id="ARBA00023002"/>
    </source>
</evidence>
<dbReference type="HAMAP" id="MF_01925">
    <property type="entry name" value="P5C_reductase"/>
    <property type="match status" value="1"/>
</dbReference>
<evidence type="ECO:0000259" key="10">
    <source>
        <dbReference type="Pfam" id="PF14748"/>
    </source>
</evidence>
<comment type="catalytic activity">
    <reaction evidence="5">
        <text>L-proline + NAD(+) = (S)-1-pyrroline-5-carboxylate + NADH + 2 H(+)</text>
        <dbReference type="Rhea" id="RHEA:14105"/>
        <dbReference type="ChEBI" id="CHEBI:15378"/>
        <dbReference type="ChEBI" id="CHEBI:17388"/>
        <dbReference type="ChEBI" id="CHEBI:57540"/>
        <dbReference type="ChEBI" id="CHEBI:57945"/>
        <dbReference type="ChEBI" id="CHEBI:60039"/>
        <dbReference type="EC" id="1.5.1.2"/>
    </reaction>
</comment>
<keyword evidence="5" id="KW-0963">Cytoplasm</keyword>
<dbReference type="PANTHER" id="PTHR11645:SF0">
    <property type="entry name" value="PYRROLINE-5-CARBOXYLATE REDUCTASE 3"/>
    <property type="match status" value="1"/>
</dbReference>
<dbReference type="GO" id="GO:0004735">
    <property type="term" value="F:pyrroline-5-carboxylate reductase activity"/>
    <property type="evidence" value="ECO:0007669"/>
    <property type="project" value="UniProtKB-UniRule"/>
</dbReference>
<dbReference type="GO" id="GO:0055129">
    <property type="term" value="P:L-proline biosynthetic process"/>
    <property type="evidence" value="ECO:0007669"/>
    <property type="project" value="UniProtKB-UniRule"/>
</dbReference>
<proteinExistence type="inferred from homology"/>
<feature type="domain" description="Pyrroline-5-carboxylate reductase dimerisation" evidence="10">
    <location>
        <begin position="167"/>
        <end position="270"/>
    </location>
</feature>
<evidence type="ECO:0000256" key="4">
    <source>
        <dbReference type="ARBA" id="ARBA00058118"/>
    </source>
</evidence>
<feature type="binding site" evidence="7">
    <location>
        <begin position="13"/>
        <end position="18"/>
    </location>
    <ligand>
        <name>NADP(+)</name>
        <dbReference type="ChEBI" id="CHEBI:58349"/>
    </ligand>
</feature>
<dbReference type="AlphaFoldDB" id="A0ABD4T9P9"/>
<dbReference type="PIRSF" id="PIRSF000193">
    <property type="entry name" value="Pyrrol-5-carb_rd"/>
    <property type="match status" value="1"/>
</dbReference>
<comment type="function">
    <text evidence="4 5">Catalyzes the reduction of 1-pyrroline-5-carboxylate (PCA) to L-proline.</text>
</comment>
<dbReference type="EC" id="1.5.1.2" evidence="5 6"/>
<keyword evidence="5 8" id="KW-0028">Amino-acid biosynthesis</keyword>
<dbReference type="InterPro" id="IPR028939">
    <property type="entry name" value="P5C_Rdtase_cat_N"/>
</dbReference>
<evidence type="ECO:0000313" key="11">
    <source>
        <dbReference type="EMBL" id="MCM1985040.1"/>
    </source>
</evidence>
<organism evidence="11 12">
    <name type="scientific">Lyngbya confervoides BDU141951</name>
    <dbReference type="NCBI Taxonomy" id="1574623"/>
    <lineage>
        <taxon>Bacteria</taxon>
        <taxon>Bacillati</taxon>
        <taxon>Cyanobacteriota</taxon>
        <taxon>Cyanophyceae</taxon>
        <taxon>Oscillatoriophycideae</taxon>
        <taxon>Oscillatoriales</taxon>
        <taxon>Microcoleaceae</taxon>
        <taxon>Lyngbya</taxon>
    </lineage>
</organism>
<dbReference type="Pfam" id="PF03807">
    <property type="entry name" value="F420_oxidored"/>
    <property type="match status" value="1"/>
</dbReference>
<evidence type="ECO:0000256" key="8">
    <source>
        <dbReference type="RuleBase" id="RU003903"/>
    </source>
</evidence>
<comment type="pathway">
    <text evidence="5 8">Amino-acid biosynthesis; L-proline biosynthesis; L-proline from L-glutamate 5-semialdehyde: step 1/1.</text>
</comment>
<dbReference type="InterPro" id="IPR008927">
    <property type="entry name" value="6-PGluconate_DH-like_C_sf"/>
</dbReference>
<dbReference type="Gene3D" id="3.40.50.720">
    <property type="entry name" value="NAD(P)-binding Rossmann-like Domain"/>
    <property type="match status" value="1"/>
</dbReference>
<evidence type="ECO:0000256" key="1">
    <source>
        <dbReference type="ARBA" id="ARBA00005525"/>
    </source>
</evidence>
<keyword evidence="2 5" id="KW-0521">NADP</keyword>
<dbReference type="Proteomes" id="UP000031561">
    <property type="component" value="Unassembled WGS sequence"/>
</dbReference>
<dbReference type="InterPro" id="IPR000304">
    <property type="entry name" value="Pyrroline-COOH_reductase"/>
</dbReference>
<feature type="domain" description="Pyrroline-5-carboxylate reductase catalytic N-terminal" evidence="9">
    <location>
        <begin position="9"/>
        <end position="105"/>
    </location>
</feature>
<comment type="caution">
    <text evidence="11">The sequence shown here is derived from an EMBL/GenBank/DDBJ whole genome shotgun (WGS) entry which is preliminary data.</text>
</comment>
<evidence type="ECO:0000256" key="6">
    <source>
        <dbReference type="NCBIfam" id="TIGR00112"/>
    </source>
</evidence>
<protein>
    <recommendedName>
        <fullName evidence="5 6">Pyrroline-5-carboxylate reductase</fullName>
        <shortName evidence="5">P5C reductase</shortName>
        <shortName evidence="5">P5CR</shortName>
        <ecNumber evidence="5 6">1.5.1.2</ecNumber>
    </recommendedName>
    <alternativeName>
        <fullName evidence="5">PCA reductase</fullName>
    </alternativeName>
</protein>
<accession>A0ABD4T9P9</accession>
<dbReference type="InterPro" id="IPR053790">
    <property type="entry name" value="P5CR-like_CS"/>
</dbReference>
<dbReference type="InterPro" id="IPR029036">
    <property type="entry name" value="P5CR_dimer"/>
</dbReference>
<comment type="similarity">
    <text evidence="1 5 8">Belongs to the pyrroline-5-carboxylate reductase family.</text>
</comment>
<evidence type="ECO:0000259" key="9">
    <source>
        <dbReference type="Pfam" id="PF03807"/>
    </source>
</evidence>
<dbReference type="PROSITE" id="PS00521">
    <property type="entry name" value="P5CR"/>
    <property type="match status" value="1"/>
</dbReference>
<dbReference type="GO" id="GO:0005737">
    <property type="term" value="C:cytoplasm"/>
    <property type="evidence" value="ECO:0007669"/>
    <property type="project" value="UniProtKB-SubCell"/>
</dbReference>
<evidence type="ECO:0000256" key="2">
    <source>
        <dbReference type="ARBA" id="ARBA00022857"/>
    </source>
</evidence>
<dbReference type="SUPFAM" id="SSF48179">
    <property type="entry name" value="6-phosphogluconate dehydrogenase C-terminal domain-like"/>
    <property type="match status" value="1"/>
</dbReference>
<evidence type="ECO:0000256" key="5">
    <source>
        <dbReference type="HAMAP-Rule" id="MF_01925"/>
    </source>
</evidence>
<feature type="binding site" evidence="7">
    <location>
        <begin position="75"/>
        <end position="78"/>
    </location>
    <ligand>
        <name>NADP(+)</name>
        <dbReference type="ChEBI" id="CHEBI:58349"/>
    </ligand>
</feature>
<evidence type="ECO:0000313" key="12">
    <source>
        <dbReference type="Proteomes" id="UP000031561"/>
    </source>
</evidence>
<sequence length="282" mass="29376">MAHTLSARKIGFLGGGAMAEAIFSRLLSAQISAPEAIHVREVDPERCQYLQTQYGLRLATSFEALLASVEVLILAIKPQVFTSLASSLTSLQSHPETLVISIMAGTPLAAVEAVTGKSPVIRVMPNTPAMVGAGISAFAPGSYAQEDHQQIAAAIFEAVGEVVQVQESLMDAVTALSGSGPAYVAIAIEALADAGVSVGLPRGVALQLALQTVRGTAELLHCGQMHPALLKDKVTSPGGTTIAGIRALEQHGFRSAIIEAVQCAYRQSQTLGRLSDQPLSDQ</sequence>
<keyword evidence="12" id="KW-1185">Reference proteome</keyword>
<dbReference type="NCBIfam" id="TIGR00112">
    <property type="entry name" value="proC"/>
    <property type="match status" value="1"/>
</dbReference>
<dbReference type="FunFam" id="1.10.3730.10:FF:000001">
    <property type="entry name" value="Pyrroline-5-carboxylate reductase"/>
    <property type="match status" value="1"/>
</dbReference>
<keyword evidence="3 5" id="KW-0560">Oxidoreductase</keyword>
<dbReference type="InterPro" id="IPR036291">
    <property type="entry name" value="NAD(P)-bd_dom_sf"/>
</dbReference>
<comment type="subcellular location">
    <subcellularLocation>
        <location evidence="5">Cytoplasm</location>
    </subcellularLocation>
</comment>
<dbReference type="Gene3D" id="1.10.3730.10">
    <property type="entry name" value="ProC C-terminal domain-like"/>
    <property type="match status" value="1"/>
</dbReference>
<name>A0ABD4T9P9_9CYAN</name>
<keyword evidence="5 8" id="KW-0641">Proline biosynthesis</keyword>